<gene>
    <name evidence="2" type="ORF">TEMA_39200</name>
</gene>
<evidence type="ECO:0000313" key="3">
    <source>
        <dbReference type="Proteomes" id="UP001235030"/>
    </source>
</evidence>
<evidence type="ECO:0000259" key="1">
    <source>
        <dbReference type="Pfam" id="PF00534"/>
    </source>
</evidence>
<dbReference type="RefSeq" id="WP_228106037.1">
    <property type="nucleotide sequence ID" value="NZ_CP101637.1"/>
</dbReference>
<accession>A0ABY9Q7T0</accession>
<organism evidence="2 3">
    <name type="scientific">Terrisporobacter mayombei</name>
    <dbReference type="NCBI Taxonomy" id="1541"/>
    <lineage>
        <taxon>Bacteria</taxon>
        <taxon>Bacillati</taxon>
        <taxon>Bacillota</taxon>
        <taxon>Clostridia</taxon>
        <taxon>Peptostreptococcales</taxon>
        <taxon>Peptostreptococcaceae</taxon>
        <taxon>Terrisporobacter</taxon>
    </lineage>
</organism>
<evidence type="ECO:0000313" key="2">
    <source>
        <dbReference type="EMBL" id="WMT83404.1"/>
    </source>
</evidence>
<dbReference type="Proteomes" id="UP001235030">
    <property type="component" value="Chromosome"/>
</dbReference>
<dbReference type="InterPro" id="IPR001296">
    <property type="entry name" value="Glyco_trans_1"/>
</dbReference>
<proteinExistence type="predicted"/>
<dbReference type="PANTHER" id="PTHR12526:SF628">
    <property type="entry name" value="MANNOSYLGLUCOSYLGLYCERATE SYNTHASE"/>
    <property type="match status" value="1"/>
</dbReference>
<dbReference type="PANTHER" id="PTHR12526">
    <property type="entry name" value="GLYCOSYLTRANSFERASE"/>
    <property type="match status" value="1"/>
</dbReference>
<dbReference type="CDD" id="cd03811">
    <property type="entry name" value="GT4_GT28_WabH-like"/>
    <property type="match status" value="1"/>
</dbReference>
<dbReference type="Gene3D" id="3.40.50.2000">
    <property type="entry name" value="Glycogen Phosphorylase B"/>
    <property type="match status" value="2"/>
</dbReference>
<dbReference type="SUPFAM" id="SSF53756">
    <property type="entry name" value="UDP-Glycosyltransferase/glycogen phosphorylase"/>
    <property type="match status" value="1"/>
</dbReference>
<keyword evidence="3" id="KW-1185">Reference proteome</keyword>
<sequence>MKKDILIIMPSMFIGGAERSLIGLLDSIDYTKYNVDLFLNRHEGEFMSLIPDKVKLLPKIDEYTTFDRPIKDILFSKNFKYGIARLKAKLDVRKNIKAGNESNVWSSMQFISNRIVPLLPEIDKEYDLAINFLGIADVLSQKVNAKKKIAWIHTDYSKLVPSKKFDLDTYSKIDYIVNVCDTCEKQFLNIYPILKNKTMVIENILAEKFLVSQSKQEIDDNNFIKSEDGIKLLSIGRFTDAKNFDNVPKMCKSILQKGIRVKWYIIGYGTDEAFIRSEIEKENMQENVILLGKKENPYPYIKACDIYVQPSRYEGKAVAVREAQILNKPVVITKFETSKSQLIDGVDGIIVPMNNEQCAERIYRLIKDKELQRRLIENTKITDYTNKQELEKIYALLEE</sequence>
<reference evidence="2 3" key="1">
    <citation type="submission" date="2022-07" db="EMBL/GenBank/DDBJ databases">
        <title>Genome sequence of Terrisporobacter mayombei DSM6539.</title>
        <authorList>
            <person name="Boeer T."/>
            <person name="Bengelsdorf F.R."/>
            <person name="Daniel R."/>
            <person name="Poehlein A."/>
        </authorList>
    </citation>
    <scope>NUCLEOTIDE SEQUENCE [LARGE SCALE GENOMIC DNA]</scope>
    <source>
        <strain evidence="2 3">DSM 6539</strain>
    </source>
</reference>
<dbReference type="Pfam" id="PF00534">
    <property type="entry name" value="Glycos_transf_1"/>
    <property type="match status" value="1"/>
</dbReference>
<protein>
    <recommendedName>
        <fullName evidence="1">Glycosyl transferase family 1 domain-containing protein</fullName>
    </recommendedName>
</protein>
<dbReference type="EMBL" id="CP101637">
    <property type="protein sequence ID" value="WMT83404.1"/>
    <property type="molecule type" value="Genomic_DNA"/>
</dbReference>
<feature type="domain" description="Glycosyl transferase family 1" evidence="1">
    <location>
        <begin position="218"/>
        <end position="380"/>
    </location>
</feature>
<name>A0ABY9Q7T0_9FIRM</name>